<sequence>MLSASALSRPERRAIIKWRMLATLLISHSASARFTPIVGLDFHTDTHGKITPFFHKPFDIEQGIFFALRDVVVTRWGIGNTTD</sequence>
<dbReference type="EMBL" id="GGFJ01013367">
    <property type="protein sequence ID" value="MBW62508.1"/>
    <property type="molecule type" value="Transcribed_RNA"/>
</dbReference>
<dbReference type="AlphaFoldDB" id="A0A2M4CC22"/>
<reference evidence="1" key="1">
    <citation type="submission" date="2018-01" db="EMBL/GenBank/DDBJ databases">
        <title>An insight into the sialome of Amazonian anophelines.</title>
        <authorList>
            <person name="Ribeiro J.M."/>
            <person name="Scarpassa V."/>
            <person name="Calvo E."/>
        </authorList>
    </citation>
    <scope>NUCLEOTIDE SEQUENCE</scope>
    <source>
        <tissue evidence="1">Salivary glands</tissue>
    </source>
</reference>
<name>A0A2M4CC22_9DIPT</name>
<accession>A0A2M4CC22</accession>
<proteinExistence type="predicted"/>
<evidence type="ECO:0000313" key="1">
    <source>
        <dbReference type="EMBL" id="MBW62508.1"/>
    </source>
</evidence>
<protein>
    <submittedName>
        <fullName evidence="1">Putative secreted protein</fullName>
    </submittedName>
</protein>
<organism evidence="1">
    <name type="scientific">Anopheles marajoara</name>
    <dbReference type="NCBI Taxonomy" id="58244"/>
    <lineage>
        <taxon>Eukaryota</taxon>
        <taxon>Metazoa</taxon>
        <taxon>Ecdysozoa</taxon>
        <taxon>Arthropoda</taxon>
        <taxon>Hexapoda</taxon>
        <taxon>Insecta</taxon>
        <taxon>Pterygota</taxon>
        <taxon>Neoptera</taxon>
        <taxon>Endopterygota</taxon>
        <taxon>Diptera</taxon>
        <taxon>Nematocera</taxon>
        <taxon>Culicoidea</taxon>
        <taxon>Culicidae</taxon>
        <taxon>Anophelinae</taxon>
        <taxon>Anopheles</taxon>
    </lineage>
</organism>